<dbReference type="Proteomes" id="UP000479710">
    <property type="component" value="Unassembled WGS sequence"/>
</dbReference>
<dbReference type="AlphaFoldDB" id="A0A6G1BL60"/>
<keyword evidence="2" id="KW-1185">Reference proteome</keyword>
<reference evidence="1 2" key="1">
    <citation type="submission" date="2019-11" db="EMBL/GenBank/DDBJ databases">
        <title>Whole genome sequence of Oryza granulata.</title>
        <authorList>
            <person name="Li W."/>
        </authorList>
    </citation>
    <scope>NUCLEOTIDE SEQUENCE [LARGE SCALE GENOMIC DNA]</scope>
    <source>
        <strain evidence="2">cv. Menghai</strain>
        <tissue evidence="1">Leaf</tissue>
    </source>
</reference>
<accession>A0A6G1BL60</accession>
<name>A0A6G1BL60_9ORYZ</name>
<comment type="caution">
    <text evidence="1">The sequence shown here is derived from an EMBL/GenBank/DDBJ whole genome shotgun (WGS) entry which is preliminary data.</text>
</comment>
<sequence length="150" mass="15896">MDVRDILATITANSGELLGQQLAGVDLSRLPQYDSNYNLPLLTNSTQPVRPPMSSMSPDSLLDSFASSTSVLADTGDVLRSPELGHNSPELSHGDGAHVGMSWEQTPTSSSFGGLASRNLDDIDINMDGCWTDLFFPGPAEGSLAESLLD</sequence>
<evidence type="ECO:0000313" key="1">
    <source>
        <dbReference type="EMBL" id="KAF0889075.1"/>
    </source>
</evidence>
<gene>
    <name evidence="1" type="ORF">E2562_021131</name>
</gene>
<evidence type="ECO:0000313" key="2">
    <source>
        <dbReference type="Proteomes" id="UP000479710"/>
    </source>
</evidence>
<protein>
    <submittedName>
        <fullName evidence="1">Uncharacterized protein</fullName>
    </submittedName>
</protein>
<organism evidence="1 2">
    <name type="scientific">Oryza meyeriana var. granulata</name>
    <dbReference type="NCBI Taxonomy" id="110450"/>
    <lineage>
        <taxon>Eukaryota</taxon>
        <taxon>Viridiplantae</taxon>
        <taxon>Streptophyta</taxon>
        <taxon>Embryophyta</taxon>
        <taxon>Tracheophyta</taxon>
        <taxon>Spermatophyta</taxon>
        <taxon>Magnoliopsida</taxon>
        <taxon>Liliopsida</taxon>
        <taxon>Poales</taxon>
        <taxon>Poaceae</taxon>
        <taxon>BOP clade</taxon>
        <taxon>Oryzoideae</taxon>
        <taxon>Oryzeae</taxon>
        <taxon>Oryzinae</taxon>
        <taxon>Oryza</taxon>
        <taxon>Oryza meyeriana</taxon>
    </lineage>
</organism>
<proteinExistence type="predicted"/>
<dbReference type="EMBL" id="SPHZ02000012">
    <property type="protein sequence ID" value="KAF0889075.1"/>
    <property type="molecule type" value="Genomic_DNA"/>
</dbReference>